<evidence type="ECO:0000256" key="2">
    <source>
        <dbReference type="ARBA" id="ARBA00022643"/>
    </source>
</evidence>
<reference evidence="4 5" key="1">
    <citation type="journal article" date="2019" name="Nat. Ecol. Evol.">
        <title>Megaphylogeny resolves global patterns of mushroom evolution.</title>
        <authorList>
            <person name="Varga T."/>
            <person name="Krizsan K."/>
            <person name="Foldi C."/>
            <person name="Dima B."/>
            <person name="Sanchez-Garcia M."/>
            <person name="Sanchez-Ramirez S."/>
            <person name="Szollosi G.J."/>
            <person name="Szarkandi J.G."/>
            <person name="Papp V."/>
            <person name="Albert L."/>
            <person name="Andreopoulos W."/>
            <person name="Angelini C."/>
            <person name="Antonin V."/>
            <person name="Barry K.W."/>
            <person name="Bougher N.L."/>
            <person name="Buchanan P."/>
            <person name="Buyck B."/>
            <person name="Bense V."/>
            <person name="Catcheside P."/>
            <person name="Chovatia M."/>
            <person name="Cooper J."/>
            <person name="Damon W."/>
            <person name="Desjardin D."/>
            <person name="Finy P."/>
            <person name="Geml J."/>
            <person name="Haridas S."/>
            <person name="Hughes K."/>
            <person name="Justo A."/>
            <person name="Karasinski D."/>
            <person name="Kautmanova I."/>
            <person name="Kiss B."/>
            <person name="Kocsube S."/>
            <person name="Kotiranta H."/>
            <person name="LaButti K.M."/>
            <person name="Lechner B.E."/>
            <person name="Liimatainen K."/>
            <person name="Lipzen A."/>
            <person name="Lukacs Z."/>
            <person name="Mihaltcheva S."/>
            <person name="Morgado L.N."/>
            <person name="Niskanen T."/>
            <person name="Noordeloos M.E."/>
            <person name="Ohm R.A."/>
            <person name="Ortiz-Santana B."/>
            <person name="Ovrebo C."/>
            <person name="Racz N."/>
            <person name="Riley R."/>
            <person name="Savchenko A."/>
            <person name="Shiryaev A."/>
            <person name="Soop K."/>
            <person name="Spirin V."/>
            <person name="Szebenyi C."/>
            <person name="Tomsovsky M."/>
            <person name="Tulloss R.E."/>
            <person name="Uehling J."/>
            <person name="Grigoriev I.V."/>
            <person name="Vagvolgyi C."/>
            <person name="Papp T."/>
            <person name="Martin F.M."/>
            <person name="Miettinen O."/>
            <person name="Hibbett D.S."/>
            <person name="Nagy L.G."/>
        </authorList>
    </citation>
    <scope>NUCLEOTIDE SEQUENCE [LARGE SCALE GENOMIC DNA]</scope>
    <source>
        <strain evidence="4 5">CBS 121175</strain>
    </source>
</reference>
<dbReference type="Proteomes" id="UP000307440">
    <property type="component" value="Unassembled WGS sequence"/>
</dbReference>
<organism evidence="4 5">
    <name type="scientific">Coprinopsis marcescibilis</name>
    <name type="common">Agaric fungus</name>
    <name type="synonym">Psathyrella marcescibilis</name>
    <dbReference type="NCBI Taxonomy" id="230819"/>
    <lineage>
        <taxon>Eukaryota</taxon>
        <taxon>Fungi</taxon>
        <taxon>Dikarya</taxon>
        <taxon>Basidiomycota</taxon>
        <taxon>Agaricomycotina</taxon>
        <taxon>Agaricomycetes</taxon>
        <taxon>Agaricomycetidae</taxon>
        <taxon>Agaricales</taxon>
        <taxon>Agaricineae</taxon>
        <taxon>Psathyrellaceae</taxon>
        <taxon>Coprinopsis</taxon>
    </lineage>
</organism>
<dbReference type="STRING" id="230819.A0A5C3LCN8"/>
<dbReference type="SUPFAM" id="SSF51412">
    <property type="entry name" value="Inosine monophosphate dehydrogenase (IMPDH)"/>
    <property type="match status" value="1"/>
</dbReference>
<evidence type="ECO:0000313" key="5">
    <source>
        <dbReference type="Proteomes" id="UP000307440"/>
    </source>
</evidence>
<keyword evidence="5" id="KW-1185">Reference proteome</keyword>
<dbReference type="Pfam" id="PF03060">
    <property type="entry name" value="NMO"/>
    <property type="match status" value="1"/>
</dbReference>
<dbReference type="AlphaFoldDB" id="A0A5C3LCN8"/>
<dbReference type="EMBL" id="ML210177">
    <property type="protein sequence ID" value="TFK26161.1"/>
    <property type="molecule type" value="Genomic_DNA"/>
</dbReference>
<name>A0A5C3LCN8_COPMA</name>
<evidence type="ECO:0000256" key="1">
    <source>
        <dbReference type="ARBA" id="ARBA00022630"/>
    </source>
</evidence>
<protein>
    <submittedName>
        <fullName evidence="4">NPD-domain-containing protein</fullName>
    </submittedName>
</protein>
<gene>
    <name evidence="4" type="ORF">FA15DRAFT_733207</name>
</gene>
<proteinExistence type="predicted"/>
<dbReference type="Gene3D" id="3.20.20.70">
    <property type="entry name" value="Aldolase class I"/>
    <property type="match status" value="1"/>
</dbReference>
<keyword evidence="2" id="KW-0288">FMN</keyword>
<sequence length="320" mass="33883">GALAAQVTTAGGFGFLATGYSPTSKLRAELDIARSVVQPNEKGVLPIGVGFLGWLLDKSEATSEEQLSLVLDYHVQAIWLAFGDRLDHWVDRIRKLNEDKGGHRVLLFIQVGSVREAEYAANILKADVVVAQGKEAGGHGSAQGLSLLTLLPSILAALSPSGTPVLAAGGLATGSHMASLLALGASGIVLGTRYLLAPESLYSDAQRKALLEAESTQSVRTMAFDEARNTLGWPKGIDGRALLNDTVADYNRGEDVHILRKKYTEAEKASDTNRTVTWAGAGVGLMTKIQSAKDITAEVHQECLDRLDAVSKLASDGPLV</sequence>
<dbReference type="PANTHER" id="PTHR32332">
    <property type="entry name" value="2-NITROPROPANE DIOXYGENASE"/>
    <property type="match status" value="1"/>
</dbReference>
<dbReference type="PANTHER" id="PTHR32332:SF31">
    <property type="entry name" value="2-NITROPROPANE DIOXYGENASE FAMILY, PUTATIVE (AFU_ORTHOLOGUE AFUA_2G09850)-RELATED"/>
    <property type="match status" value="1"/>
</dbReference>
<dbReference type="GO" id="GO:0018580">
    <property type="term" value="F:nitronate monooxygenase activity"/>
    <property type="evidence" value="ECO:0007669"/>
    <property type="project" value="InterPro"/>
</dbReference>
<accession>A0A5C3LCN8</accession>
<dbReference type="OrthoDB" id="2349068at2759"/>
<evidence type="ECO:0000256" key="3">
    <source>
        <dbReference type="ARBA" id="ARBA00023002"/>
    </source>
</evidence>
<dbReference type="InterPro" id="IPR013785">
    <property type="entry name" value="Aldolase_TIM"/>
</dbReference>
<evidence type="ECO:0000313" key="4">
    <source>
        <dbReference type="EMBL" id="TFK26161.1"/>
    </source>
</evidence>
<keyword evidence="3" id="KW-0560">Oxidoreductase</keyword>
<dbReference type="CDD" id="cd04730">
    <property type="entry name" value="NPD_like"/>
    <property type="match status" value="1"/>
</dbReference>
<feature type="non-terminal residue" evidence="4">
    <location>
        <position position="1"/>
    </location>
</feature>
<keyword evidence="1" id="KW-0285">Flavoprotein</keyword>
<dbReference type="InterPro" id="IPR004136">
    <property type="entry name" value="NMO"/>
</dbReference>